<sequence length="468" mass="53881">MMDGTGPEQRCHPPDSASEAKRAAAPSLTSDQQEGLANNPRMEVDATNSTSDIEMESCVHVEDPDSRDSGISLAQSTSSQQSCSQSTITNAIGEVELFDNDDEETAKENLDQFDEDTTDELAFQSQCVDRSPIKKRQKSTNRRHKPTDFSLFHQNKCDRVEKELEKTQETVTDKAQQNPELSKPLGLSMSHDTYENWLCPLSALQGFHRFTSSLVAASSSSSSSSTIASFRTQFDANEPLSFSSLSSSSENDLPPSLRPTIHRVYSTPVLECSSDRSWGSPDVSKDYELITVEKPQVPHRAFRSIEANTLKILFDELTEEQFQRRFILIDCRYPYEYDAGHIWYSSNVWETSSIEEIFYPEDEERFSEVKGRIPIFYCEYSQKRGPKMALALREQDRNRNESRYPKLDYKQIYILDQGYRQFFMEPKNKFSKYCTPQAYVQMWDSAYTEQRKCYDSHRRGKKRQRKDN</sequence>
<keyword evidence="5" id="KW-0378">Hydrolase</keyword>
<evidence type="ECO:0000256" key="8">
    <source>
        <dbReference type="ARBA" id="ARBA00051722"/>
    </source>
</evidence>
<evidence type="ECO:0000256" key="9">
    <source>
        <dbReference type="SAM" id="MobiDB-lite"/>
    </source>
</evidence>
<dbReference type="AlphaFoldDB" id="A0A183BNP8"/>
<dbReference type="GO" id="GO:0004725">
    <property type="term" value="F:protein tyrosine phosphatase activity"/>
    <property type="evidence" value="ECO:0007669"/>
    <property type="project" value="UniProtKB-EC"/>
</dbReference>
<evidence type="ECO:0000313" key="11">
    <source>
        <dbReference type="Proteomes" id="UP000050741"/>
    </source>
</evidence>
<dbReference type="EC" id="3.1.3.48" evidence="2"/>
<dbReference type="Pfam" id="PF00581">
    <property type="entry name" value="Rhodanese"/>
    <property type="match status" value="1"/>
</dbReference>
<reference evidence="11" key="1">
    <citation type="submission" date="2013-12" db="EMBL/GenBank/DDBJ databases">
        <authorList>
            <person name="Aslett M."/>
        </authorList>
    </citation>
    <scope>NUCLEOTIDE SEQUENCE [LARGE SCALE GENOMIC DNA]</scope>
    <source>
        <strain evidence="11">Lindley</strain>
    </source>
</reference>
<protein>
    <recommendedName>
        <fullName evidence="2">protein-tyrosine-phosphatase</fullName>
        <ecNumber evidence="2">3.1.3.48</ecNumber>
    </recommendedName>
</protein>
<keyword evidence="4" id="KW-0498">Mitosis</keyword>
<dbReference type="Gene3D" id="3.40.250.10">
    <property type="entry name" value="Rhodanese-like domain"/>
    <property type="match status" value="1"/>
</dbReference>
<evidence type="ECO:0000256" key="1">
    <source>
        <dbReference type="ARBA" id="ARBA00011065"/>
    </source>
</evidence>
<dbReference type="Proteomes" id="UP000050741">
    <property type="component" value="Unassembled WGS sequence"/>
</dbReference>
<dbReference type="FunFam" id="3.40.250.10:FF:000021">
    <property type="entry name" value="M-phase inducer phosphatase cdc-25.2"/>
    <property type="match status" value="1"/>
</dbReference>
<proteinExistence type="inferred from homology"/>
<dbReference type="InterPro" id="IPR036873">
    <property type="entry name" value="Rhodanese-like_dom_sf"/>
</dbReference>
<feature type="compositionally biased region" description="Polar residues" evidence="9">
    <location>
        <begin position="27"/>
        <end position="36"/>
    </location>
</feature>
<keyword evidence="11" id="KW-1185">Reference proteome</keyword>
<dbReference type="PANTHER" id="PTHR10828:SF76">
    <property type="entry name" value="M-PHASE INDUCER PHOSPHATASE"/>
    <property type="match status" value="1"/>
</dbReference>
<dbReference type="PANTHER" id="PTHR10828">
    <property type="entry name" value="M-PHASE INDUCER PHOSPHATASE DUAL SPECIFICITY PHOSPHATASE CDC25"/>
    <property type="match status" value="1"/>
</dbReference>
<reference evidence="12" key="3">
    <citation type="submission" date="2016-06" db="UniProtKB">
        <authorList>
            <consortium name="WormBaseParasite"/>
        </authorList>
    </citation>
    <scope>IDENTIFICATION</scope>
</reference>
<evidence type="ECO:0000256" key="2">
    <source>
        <dbReference type="ARBA" id="ARBA00013064"/>
    </source>
</evidence>
<dbReference type="GO" id="GO:0005737">
    <property type="term" value="C:cytoplasm"/>
    <property type="evidence" value="ECO:0007669"/>
    <property type="project" value="TreeGrafter"/>
</dbReference>
<accession>A0A183BNP8</accession>
<dbReference type="InterPro" id="IPR001763">
    <property type="entry name" value="Rhodanese-like_dom"/>
</dbReference>
<evidence type="ECO:0000256" key="4">
    <source>
        <dbReference type="ARBA" id="ARBA00022776"/>
    </source>
</evidence>
<evidence type="ECO:0000256" key="6">
    <source>
        <dbReference type="ARBA" id="ARBA00022912"/>
    </source>
</evidence>
<reference evidence="11" key="2">
    <citation type="submission" date="2014-05" db="EMBL/GenBank/DDBJ databases">
        <title>The genome and life-stage specific transcriptomes of Globodera pallida elucidate key aspects of plant parasitism by a cyst nematode.</title>
        <authorList>
            <person name="Cotton J.A."/>
            <person name="Lilley C.J."/>
            <person name="Jones L.M."/>
            <person name="Kikuchi T."/>
            <person name="Reid A.J."/>
            <person name="Thorpe P."/>
            <person name="Tsai I.J."/>
            <person name="Beasley H."/>
            <person name="Blok V."/>
            <person name="Cock P.J.A."/>
            <person name="Van den Akker S.E."/>
            <person name="Holroyd N."/>
            <person name="Hunt M."/>
            <person name="Mantelin S."/>
            <person name="Naghra H."/>
            <person name="Pain A."/>
            <person name="Palomares-Rius J.E."/>
            <person name="Zarowiecki M."/>
            <person name="Berriman M."/>
            <person name="Jones J.T."/>
            <person name="Urwin P.E."/>
        </authorList>
    </citation>
    <scope>NUCLEOTIDE SEQUENCE [LARGE SCALE GENOMIC DNA]</scope>
    <source>
        <strain evidence="11">Lindley</strain>
    </source>
</reference>
<dbReference type="GO" id="GO:0010971">
    <property type="term" value="P:positive regulation of G2/M transition of mitotic cell cycle"/>
    <property type="evidence" value="ECO:0007669"/>
    <property type="project" value="TreeGrafter"/>
</dbReference>
<dbReference type="WBParaSite" id="GPLIN_000223400">
    <property type="protein sequence ID" value="GPLIN_000223400"/>
    <property type="gene ID" value="GPLIN_000223400"/>
</dbReference>
<feature type="compositionally biased region" description="Basic and acidic residues" evidence="9">
    <location>
        <begin position="9"/>
        <end position="22"/>
    </location>
</feature>
<organism evidence="11 12">
    <name type="scientific">Globodera pallida</name>
    <name type="common">Potato cyst nematode worm</name>
    <name type="synonym">Heterodera pallida</name>
    <dbReference type="NCBI Taxonomy" id="36090"/>
    <lineage>
        <taxon>Eukaryota</taxon>
        <taxon>Metazoa</taxon>
        <taxon>Ecdysozoa</taxon>
        <taxon>Nematoda</taxon>
        <taxon>Chromadorea</taxon>
        <taxon>Rhabditida</taxon>
        <taxon>Tylenchina</taxon>
        <taxon>Tylenchomorpha</taxon>
        <taxon>Tylenchoidea</taxon>
        <taxon>Heteroderidae</taxon>
        <taxon>Heteroderinae</taxon>
        <taxon>Globodera</taxon>
    </lineage>
</organism>
<name>A0A183BNP8_GLOPA</name>
<dbReference type="GO" id="GO:0000086">
    <property type="term" value="P:G2/M transition of mitotic cell cycle"/>
    <property type="evidence" value="ECO:0007669"/>
    <property type="project" value="TreeGrafter"/>
</dbReference>
<keyword evidence="3" id="KW-0132">Cell division</keyword>
<dbReference type="PROSITE" id="PS50206">
    <property type="entry name" value="RHODANESE_3"/>
    <property type="match status" value="1"/>
</dbReference>
<comment type="catalytic activity">
    <reaction evidence="8">
        <text>O-phospho-L-tyrosyl-[protein] + H2O = L-tyrosyl-[protein] + phosphate</text>
        <dbReference type="Rhea" id="RHEA:10684"/>
        <dbReference type="Rhea" id="RHEA-COMP:10136"/>
        <dbReference type="Rhea" id="RHEA-COMP:20101"/>
        <dbReference type="ChEBI" id="CHEBI:15377"/>
        <dbReference type="ChEBI" id="CHEBI:43474"/>
        <dbReference type="ChEBI" id="CHEBI:46858"/>
        <dbReference type="ChEBI" id="CHEBI:61978"/>
        <dbReference type="EC" id="3.1.3.48"/>
    </reaction>
</comment>
<dbReference type="GO" id="GO:0005634">
    <property type="term" value="C:nucleus"/>
    <property type="evidence" value="ECO:0007669"/>
    <property type="project" value="TreeGrafter"/>
</dbReference>
<dbReference type="SUPFAM" id="SSF52821">
    <property type="entry name" value="Rhodanese/Cell cycle control phosphatase"/>
    <property type="match status" value="1"/>
</dbReference>
<dbReference type="GO" id="GO:0051301">
    <property type="term" value="P:cell division"/>
    <property type="evidence" value="ECO:0007669"/>
    <property type="project" value="UniProtKB-KW"/>
</dbReference>
<evidence type="ECO:0000313" key="12">
    <source>
        <dbReference type="WBParaSite" id="GPLIN_000223400"/>
    </source>
</evidence>
<evidence type="ECO:0000256" key="5">
    <source>
        <dbReference type="ARBA" id="ARBA00022801"/>
    </source>
</evidence>
<dbReference type="GO" id="GO:0110032">
    <property type="term" value="P:positive regulation of G2/MI transition of meiotic cell cycle"/>
    <property type="evidence" value="ECO:0007669"/>
    <property type="project" value="TreeGrafter"/>
</dbReference>
<keyword evidence="6" id="KW-0904">Protein phosphatase</keyword>
<feature type="region of interest" description="Disordered" evidence="9">
    <location>
        <begin position="1"/>
        <end position="86"/>
    </location>
</feature>
<evidence type="ECO:0000256" key="3">
    <source>
        <dbReference type="ARBA" id="ARBA00022618"/>
    </source>
</evidence>
<feature type="compositionally biased region" description="Low complexity" evidence="9">
    <location>
        <begin position="75"/>
        <end position="86"/>
    </location>
</feature>
<comment type="similarity">
    <text evidence="1">Belongs to the MPI phosphatase family.</text>
</comment>
<feature type="domain" description="Rhodanese" evidence="10">
    <location>
        <begin position="322"/>
        <end position="431"/>
    </location>
</feature>
<dbReference type="SMART" id="SM00450">
    <property type="entry name" value="RHOD"/>
    <property type="match status" value="1"/>
</dbReference>
<evidence type="ECO:0000256" key="7">
    <source>
        <dbReference type="ARBA" id="ARBA00023306"/>
    </source>
</evidence>
<evidence type="ECO:0000259" key="10">
    <source>
        <dbReference type="PROSITE" id="PS50206"/>
    </source>
</evidence>
<keyword evidence="7" id="KW-0131">Cell cycle</keyword>
<feature type="compositionally biased region" description="Basic and acidic residues" evidence="9">
    <location>
        <begin position="57"/>
        <end position="68"/>
    </location>
</feature>